<dbReference type="SUPFAM" id="SSF53335">
    <property type="entry name" value="S-adenosyl-L-methionine-dependent methyltransferases"/>
    <property type="match status" value="1"/>
</dbReference>
<dbReference type="PANTHER" id="PTHR43712">
    <property type="entry name" value="PUTATIVE (AFU_ORTHOLOGUE AFUA_4G14580)-RELATED"/>
    <property type="match status" value="1"/>
</dbReference>
<dbReference type="InterPro" id="IPR001077">
    <property type="entry name" value="COMT_C"/>
</dbReference>
<dbReference type="Gene3D" id="3.40.50.150">
    <property type="entry name" value="Vaccinia Virus protein VP39"/>
    <property type="match status" value="1"/>
</dbReference>
<proteinExistence type="predicted"/>
<evidence type="ECO:0000256" key="4">
    <source>
        <dbReference type="PIRSR" id="PIRSR005739-1"/>
    </source>
</evidence>
<feature type="domain" description="O-methyltransferase C-terminal" evidence="5">
    <location>
        <begin position="227"/>
        <end position="373"/>
    </location>
</feature>
<dbReference type="Pfam" id="PF00891">
    <property type="entry name" value="Methyltransf_2"/>
    <property type="match status" value="1"/>
</dbReference>
<name>A1DNT1_NEOFI</name>
<dbReference type="KEGG" id="nfi:NFIA_058020"/>
<evidence type="ECO:0000259" key="5">
    <source>
        <dbReference type="Pfam" id="PF00891"/>
    </source>
</evidence>
<dbReference type="PROSITE" id="PS51683">
    <property type="entry name" value="SAM_OMT_II"/>
    <property type="match status" value="1"/>
</dbReference>
<dbReference type="PANTHER" id="PTHR43712:SF1">
    <property type="entry name" value="HYPOTHETICAL O-METHYLTRANSFERASE (EUROFUNG)-RELATED"/>
    <property type="match status" value="1"/>
</dbReference>
<dbReference type="GO" id="GO:0046983">
    <property type="term" value="F:protein dimerization activity"/>
    <property type="evidence" value="ECO:0007669"/>
    <property type="project" value="InterPro"/>
</dbReference>
<organism evidence="7 8">
    <name type="scientific">Neosartorya fischeri (strain ATCC 1020 / DSM 3700 / CBS 544.65 / FGSC A1164 / JCM 1740 / NRRL 181 / WB 181)</name>
    <name type="common">Aspergillus fischerianus</name>
    <dbReference type="NCBI Taxonomy" id="331117"/>
    <lineage>
        <taxon>Eukaryota</taxon>
        <taxon>Fungi</taxon>
        <taxon>Dikarya</taxon>
        <taxon>Ascomycota</taxon>
        <taxon>Pezizomycotina</taxon>
        <taxon>Eurotiomycetes</taxon>
        <taxon>Eurotiomycetidae</taxon>
        <taxon>Eurotiales</taxon>
        <taxon>Aspergillaceae</taxon>
        <taxon>Aspergillus</taxon>
        <taxon>Aspergillus subgen. Fumigati</taxon>
    </lineage>
</organism>
<feature type="domain" description="O-methyltransferase dimerisation" evidence="6">
    <location>
        <begin position="54"/>
        <end position="131"/>
    </location>
</feature>
<dbReference type="Proteomes" id="UP000006702">
    <property type="component" value="Unassembled WGS sequence"/>
</dbReference>
<dbReference type="RefSeq" id="XP_001258349.1">
    <property type="nucleotide sequence ID" value="XM_001258348.1"/>
</dbReference>
<dbReference type="EMBL" id="DS027698">
    <property type="protein sequence ID" value="EAW16452.1"/>
    <property type="molecule type" value="Genomic_DNA"/>
</dbReference>
<evidence type="ECO:0000256" key="2">
    <source>
        <dbReference type="ARBA" id="ARBA00022679"/>
    </source>
</evidence>
<dbReference type="OMA" id="HPEHERD"/>
<dbReference type="eggNOG" id="KOG3178">
    <property type="taxonomic scope" value="Eukaryota"/>
</dbReference>
<protein>
    <submittedName>
        <fullName evidence="7">O-methyltransferase, putative</fullName>
    </submittedName>
</protein>
<dbReference type="InterPro" id="IPR036388">
    <property type="entry name" value="WH-like_DNA-bd_sf"/>
</dbReference>
<evidence type="ECO:0000313" key="7">
    <source>
        <dbReference type="EMBL" id="EAW16452.1"/>
    </source>
</evidence>
<dbReference type="Gene3D" id="1.10.10.10">
    <property type="entry name" value="Winged helix-like DNA-binding domain superfamily/Winged helix DNA-binding domain"/>
    <property type="match status" value="1"/>
</dbReference>
<dbReference type="GeneID" id="4584865"/>
<dbReference type="HOGENOM" id="CLU_005533_5_0_1"/>
<dbReference type="SUPFAM" id="SSF46785">
    <property type="entry name" value="Winged helix' DNA-binding domain"/>
    <property type="match status" value="1"/>
</dbReference>
<evidence type="ECO:0000313" key="8">
    <source>
        <dbReference type="Proteomes" id="UP000006702"/>
    </source>
</evidence>
<gene>
    <name evidence="7" type="ORF">NFIA_058020</name>
</gene>
<sequence length="394" mass="43680">MTVPDHKVNVDEAKAILSQLNALDLQKSGSHQDFILKCQSLIDIFQKPGDKALEILTSFTVFPCLHVASDLGIFEKLSKGPLTARQLAEQTGADLVLVARLMRVIVGAKVVAEIDSETYAPTPISNLYATSAYAAGFGMYGAIVDKLGCFPEYLRETNYRNPADHENGIFQYCFRTNLTTFQWINQNPEVARDFNLFMTTRHAQQHWSDTYPVWKAISDGVTLDAQNPLVVDVGGGMGHDLQVLKTKLPSIRKGQLIVEDQASVIDAIPADMQDPDLQYVKYDFFTPQPVHGARVYLLKSIIHNWPDHKAVDILRNVASGMKRGYSKVWLFGAIVPDTNAPQMLAGLDIIMMVLLAAMERTKQHIAELLDKAGMVLTDVQMVGDGYGVIEAMLK</sequence>
<dbReference type="InterPro" id="IPR036390">
    <property type="entry name" value="WH_DNA-bd_sf"/>
</dbReference>
<dbReference type="VEuPathDB" id="FungiDB:NFIA_058020"/>
<dbReference type="PIRSF" id="PIRSF005739">
    <property type="entry name" value="O-mtase"/>
    <property type="match status" value="1"/>
</dbReference>
<dbReference type="GO" id="GO:0032259">
    <property type="term" value="P:methylation"/>
    <property type="evidence" value="ECO:0007669"/>
    <property type="project" value="UniProtKB-KW"/>
</dbReference>
<keyword evidence="8" id="KW-1185">Reference proteome</keyword>
<dbReference type="AlphaFoldDB" id="A1DNT1"/>
<evidence type="ECO:0000256" key="1">
    <source>
        <dbReference type="ARBA" id="ARBA00022603"/>
    </source>
</evidence>
<dbReference type="Pfam" id="PF08100">
    <property type="entry name" value="Dimerisation"/>
    <property type="match status" value="1"/>
</dbReference>
<keyword evidence="1 7" id="KW-0489">Methyltransferase</keyword>
<dbReference type="InterPro" id="IPR016461">
    <property type="entry name" value="COMT-like"/>
</dbReference>
<evidence type="ECO:0000256" key="3">
    <source>
        <dbReference type="ARBA" id="ARBA00022691"/>
    </source>
</evidence>
<accession>A1DNT1</accession>
<evidence type="ECO:0000259" key="6">
    <source>
        <dbReference type="Pfam" id="PF08100"/>
    </source>
</evidence>
<dbReference type="GO" id="GO:0044550">
    <property type="term" value="P:secondary metabolite biosynthetic process"/>
    <property type="evidence" value="ECO:0007669"/>
    <property type="project" value="UniProtKB-ARBA"/>
</dbReference>
<dbReference type="OrthoDB" id="1535081at2759"/>
<feature type="active site" description="Proton acceptor" evidence="4">
    <location>
        <position position="303"/>
    </location>
</feature>
<reference evidence="8" key="1">
    <citation type="journal article" date="2008" name="PLoS Genet.">
        <title>Genomic islands in the pathogenic filamentous fungus Aspergillus fumigatus.</title>
        <authorList>
            <person name="Fedorova N.D."/>
            <person name="Khaldi N."/>
            <person name="Joardar V.S."/>
            <person name="Maiti R."/>
            <person name="Amedeo P."/>
            <person name="Anderson M.J."/>
            <person name="Crabtree J."/>
            <person name="Silva J.C."/>
            <person name="Badger J.H."/>
            <person name="Albarraq A."/>
            <person name="Angiuoli S."/>
            <person name="Bussey H."/>
            <person name="Bowyer P."/>
            <person name="Cotty P.J."/>
            <person name="Dyer P.S."/>
            <person name="Egan A."/>
            <person name="Galens K."/>
            <person name="Fraser-Liggett C.M."/>
            <person name="Haas B.J."/>
            <person name="Inman J.M."/>
            <person name="Kent R."/>
            <person name="Lemieux S."/>
            <person name="Malavazi I."/>
            <person name="Orvis J."/>
            <person name="Roemer T."/>
            <person name="Ronning C.M."/>
            <person name="Sundaram J.P."/>
            <person name="Sutton G."/>
            <person name="Turner G."/>
            <person name="Venter J.C."/>
            <person name="White O.R."/>
            <person name="Whitty B.R."/>
            <person name="Youngman P."/>
            <person name="Wolfe K.H."/>
            <person name="Goldman G.H."/>
            <person name="Wortman J.R."/>
            <person name="Jiang B."/>
            <person name="Denning D.W."/>
            <person name="Nierman W.C."/>
        </authorList>
    </citation>
    <scope>NUCLEOTIDE SEQUENCE [LARGE SCALE GENOMIC DNA]</scope>
    <source>
        <strain evidence="8">ATCC 1020 / DSM 3700 / CBS 544.65 / FGSC A1164 / JCM 1740 / NRRL 181 / WB 181</strain>
    </source>
</reference>
<dbReference type="GO" id="GO:0008171">
    <property type="term" value="F:O-methyltransferase activity"/>
    <property type="evidence" value="ECO:0007669"/>
    <property type="project" value="InterPro"/>
</dbReference>
<keyword evidence="3" id="KW-0949">S-adenosyl-L-methionine</keyword>
<dbReference type="InterPro" id="IPR012967">
    <property type="entry name" value="COMT_dimerisation"/>
</dbReference>
<keyword evidence="2 7" id="KW-0808">Transferase</keyword>
<dbReference type="InterPro" id="IPR029063">
    <property type="entry name" value="SAM-dependent_MTases_sf"/>
</dbReference>